<feature type="region of interest" description="Disordered" evidence="1">
    <location>
        <begin position="55"/>
        <end position="102"/>
    </location>
</feature>
<name>Q0YQA4_9CHLB</name>
<evidence type="ECO:0000313" key="4">
    <source>
        <dbReference type="Proteomes" id="UP000004162"/>
    </source>
</evidence>
<dbReference type="Proteomes" id="UP000004162">
    <property type="component" value="Unassembled WGS sequence"/>
</dbReference>
<comment type="caution">
    <text evidence="3">The sequence shown here is derived from an EMBL/GenBank/DDBJ whole genome shotgun (WGS) entry which is preliminary data.</text>
</comment>
<evidence type="ECO:0000256" key="1">
    <source>
        <dbReference type="SAM" id="MobiDB-lite"/>
    </source>
</evidence>
<reference evidence="3 4" key="2">
    <citation type="submission" date="2006-07" db="EMBL/GenBank/DDBJ databases">
        <title>Sequencing of the draft genome and assembly of Chlorobium ferroxidans DSM 13031.</title>
        <authorList>
            <consortium name="US DOE Joint Genome Institute (JGI-PGF)"/>
            <person name="Copeland A."/>
            <person name="Lucas S."/>
            <person name="Lapidus A."/>
            <person name="Barry K."/>
            <person name="Glavina del Rio T."/>
            <person name="Dalin E."/>
            <person name="Tice H."/>
            <person name="Bruce D."/>
            <person name="Pitluck S."/>
            <person name="Richardson P."/>
        </authorList>
    </citation>
    <scope>NUCLEOTIDE SEQUENCE [LARGE SCALE GENOMIC DNA]</scope>
    <source>
        <strain evidence="3 4">DSM 13031</strain>
    </source>
</reference>
<organism evidence="3 4">
    <name type="scientific">Chlorobium ferrooxidans DSM 13031</name>
    <dbReference type="NCBI Taxonomy" id="377431"/>
    <lineage>
        <taxon>Bacteria</taxon>
        <taxon>Pseudomonadati</taxon>
        <taxon>Chlorobiota</taxon>
        <taxon>Chlorobiia</taxon>
        <taxon>Chlorobiales</taxon>
        <taxon>Chlorobiaceae</taxon>
        <taxon>Chlorobium/Pelodictyon group</taxon>
        <taxon>Chlorobium</taxon>
    </lineage>
</organism>
<dbReference type="Pfam" id="PF13453">
    <property type="entry name" value="Zn_ribbon_TFIIB"/>
    <property type="match status" value="1"/>
</dbReference>
<evidence type="ECO:0000259" key="2">
    <source>
        <dbReference type="Pfam" id="PF13453"/>
    </source>
</evidence>
<sequence length="102" mass="12072">MQNRRNTMKCPACNTINLLISERQGIELDYCPECRGVWLDRGELDKIIERSATELRPVRQEHHKEESRHSYHEEDHDYYTDPKTGRRKRKGGPLGFLGELFD</sequence>
<accession>Q0YQA4</accession>
<proteinExistence type="predicted"/>
<evidence type="ECO:0000313" key="3">
    <source>
        <dbReference type="EMBL" id="EAT58450.1"/>
    </source>
</evidence>
<feature type="domain" description="Transcription factor zinc-finger" evidence="2">
    <location>
        <begin position="9"/>
        <end position="50"/>
    </location>
</feature>
<gene>
    <name evidence="3" type="ORF">CferDRAFT_0457</name>
</gene>
<keyword evidence="4" id="KW-1185">Reference proteome</keyword>
<dbReference type="AlphaFoldDB" id="Q0YQA4"/>
<reference evidence="3 4" key="1">
    <citation type="submission" date="2006-07" db="EMBL/GenBank/DDBJ databases">
        <title>Annotation of the draft genome assembly of Chlorobium ferroxidans DSM 13031.</title>
        <authorList>
            <consortium name="US DOE Joint Genome Institute (JGI-ORNL)"/>
            <person name="Larimer F."/>
            <person name="Land M."/>
            <person name="Hauser L."/>
        </authorList>
    </citation>
    <scope>NUCLEOTIDE SEQUENCE [LARGE SCALE GENOMIC DNA]</scope>
    <source>
        <strain evidence="3 4">DSM 13031</strain>
    </source>
</reference>
<dbReference type="InterPro" id="IPR027392">
    <property type="entry name" value="TF_Znf"/>
</dbReference>
<feature type="compositionally biased region" description="Basic and acidic residues" evidence="1">
    <location>
        <begin position="55"/>
        <end position="84"/>
    </location>
</feature>
<dbReference type="EMBL" id="AASE01000019">
    <property type="protein sequence ID" value="EAT58450.1"/>
    <property type="molecule type" value="Genomic_DNA"/>
</dbReference>
<protein>
    <recommendedName>
        <fullName evidence="2">Transcription factor zinc-finger domain-containing protein</fullName>
    </recommendedName>
</protein>